<dbReference type="AlphaFoldDB" id="A0A419Q6K0"/>
<dbReference type="InParanoid" id="A0A419Q6K0"/>
<dbReference type="PROSITE" id="PS00141">
    <property type="entry name" value="ASP_PROTEASE"/>
    <property type="match status" value="1"/>
</dbReference>
<keyword evidence="4" id="KW-0378">Hydrolase</keyword>
<evidence type="ECO:0000256" key="2">
    <source>
        <dbReference type="PIRSR" id="PIRSR601461-1"/>
    </source>
</evidence>
<comment type="caution">
    <text evidence="5">The sequence shown here is derived from an EMBL/GenBank/DDBJ whole genome shotgun (WGS) entry which is preliminary data.</text>
</comment>
<dbReference type="InterPro" id="IPR034164">
    <property type="entry name" value="Pepsin-like_dom"/>
</dbReference>
<feature type="active site" evidence="2">
    <location>
        <position position="50"/>
    </location>
</feature>
<dbReference type="InterPro" id="IPR021109">
    <property type="entry name" value="Peptidase_aspartic_dom_sf"/>
</dbReference>
<dbReference type="OrthoDB" id="771136at2759"/>
<dbReference type="InterPro" id="IPR001969">
    <property type="entry name" value="Aspartic_peptidase_AS"/>
</dbReference>
<gene>
    <name evidence="5" type="ORF">CSKR_104918</name>
</gene>
<dbReference type="Pfam" id="PF00026">
    <property type="entry name" value="Asp"/>
    <property type="match status" value="1"/>
</dbReference>
<dbReference type="SUPFAM" id="SSF50630">
    <property type="entry name" value="Acid proteases"/>
    <property type="match status" value="2"/>
</dbReference>
<organism evidence="5 6">
    <name type="scientific">Clonorchis sinensis</name>
    <name type="common">Chinese liver fluke</name>
    <dbReference type="NCBI Taxonomy" id="79923"/>
    <lineage>
        <taxon>Eukaryota</taxon>
        <taxon>Metazoa</taxon>
        <taxon>Spiralia</taxon>
        <taxon>Lophotrochozoa</taxon>
        <taxon>Platyhelminthes</taxon>
        <taxon>Trematoda</taxon>
        <taxon>Digenea</taxon>
        <taxon>Opisthorchiida</taxon>
        <taxon>Opisthorchiata</taxon>
        <taxon>Opisthorchiidae</taxon>
        <taxon>Clonorchis</taxon>
    </lineage>
</organism>
<evidence type="ECO:0000256" key="1">
    <source>
        <dbReference type="ARBA" id="ARBA00007447"/>
    </source>
</evidence>
<evidence type="ECO:0000256" key="4">
    <source>
        <dbReference type="RuleBase" id="RU000454"/>
    </source>
</evidence>
<dbReference type="PANTHER" id="PTHR47966">
    <property type="entry name" value="BETA-SITE APP-CLEAVING ENZYME, ISOFORM A-RELATED"/>
    <property type="match status" value="1"/>
</dbReference>
<dbReference type="PROSITE" id="PS51767">
    <property type="entry name" value="PEPTIDASE_A1"/>
    <property type="match status" value="1"/>
</dbReference>
<dbReference type="Proteomes" id="UP000286415">
    <property type="component" value="Unassembled WGS sequence"/>
</dbReference>
<dbReference type="CDD" id="cd05471">
    <property type="entry name" value="pepsin_like"/>
    <property type="match status" value="1"/>
</dbReference>
<keyword evidence="4" id="KW-0064">Aspartyl protease</keyword>
<dbReference type="Gene3D" id="2.40.70.10">
    <property type="entry name" value="Acid Proteases"/>
    <property type="match status" value="3"/>
</dbReference>
<proteinExistence type="inferred from homology"/>
<sequence>MNASSLGRSKRENGVEPPIEVTLFGSDDNTAYYGIVAIGYPPQYFKLIFDTGSPNIWVGSGKLAQQLPMLGSSYDPGESVTSIDKKKTYRAVFGNYVATGRIVSDVVRFRGRQFRTDFALVHNVQGYVDQLRTTDGLFGLMPKPNYHEIKSTPLDEMFSQGLISRRMFAFIFSLGGREGTVVFGDFSLGRIRHPISYVSVAKHATASGYWTIPVSKITYINGVTLAANFLTILDTGSFITELPAFVVGQLFTAIGARPYPEDYTVNCDSVGTMPALVFHLNGFQLVWEPSQYVDRVSPTYCRLTIRPRAPGSMADGILGISFLRHFTTVFDVDNERVSPVYCRLTIYATPPGYTADGILGISFLRHFATVFDVDNEKVGFAKLSF</sequence>
<evidence type="ECO:0000313" key="6">
    <source>
        <dbReference type="Proteomes" id="UP000286415"/>
    </source>
</evidence>
<comment type="similarity">
    <text evidence="1 4">Belongs to the peptidase A1 family.</text>
</comment>
<dbReference type="InterPro" id="IPR001461">
    <property type="entry name" value="Aspartic_peptidase_A1"/>
</dbReference>
<dbReference type="PRINTS" id="PR00792">
    <property type="entry name" value="PEPSIN"/>
</dbReference>
<accession>A0A419Q6K0</accession>
<feature type="disulfide bond" evidence="3">
    <location>
        <begin position="267"/>
        <end position="301"/>
    </location>
</feature>
<reference evidence="5 6" key="1">
    <citation type="journal article" date="2018" name="Biotechnol. Adv.">
        <title>Improved genomic resources and new bioinformatic workflow for the carcinogenic parasite Clonorchis sinensis: Biotechnological implications.</title>
        <authorList>
            <person name="Wang D."/>
            <person name="Korhonen P.K."/>
            <person name="Gasser R.B."/>
            <person name="Young N.D."/>
        </authorList>
    </citation>
    <scope>NUCLEOTIDE SEQUENCE [LARGE SCALE GENOMIC DNA]</scope>
    <source>
        <strain evidence="5">Cs-k2</strain>
    </source>
</reference>
<dbReference type="GO" id="GO:0006508">
    <property type="term" value="P:proteolysis"/>
    <property type="evidence" value="ECO:0007669"/>
    <property type="project" value="UniProtKB-KW"/>
</dbReference>
<dbReference type="InterPro" id="IPR033121">
    <property type="entry name" value="PEPTIDASE_A1"/>
</dbReference>
<feature type="active site" evidence="2">
    <location>
        <position position="234"/>
    </location>
</feature>
<protein>
    <submittedName>
        <fullName evidence="5">Pepsin-2B</fullName>
    </submittedName>
</protein>
<keyword evidence="6" id="KW-1185">Reference proteome</keyword>
<keyword evidence="4" id="KW-0645">Protease</keyword>
<evidence type="ECO:0000256" key="3">
    <source>
        <dbReference type="PIRSR" id="PIRSR601461-2"/>
    </source>
</evidence>
<dbReference type="EMBL" id="NIRI02000005">
    <property type="protein sequence ID" value="KAG5454708.1"/>
    <property type="molecule type" value="Genomic_DNA"/>
</dbReference>
<dbReference type="PANTHER" id="PTHR47966:SF51">
    <property type="entry name" value="BETA-SITE APP-CLEAVING ENZYME, ISOFORM A-RELATED"/>
    <property type="match status" value="1"/>
</dbReference>
<evidence type="ECO:0000313" key="5">
    <source>
        <dbReference type="EMBL" id="KAG5454708.1"/>
    </source>
</evidence>
<name>A0A419Q6K0_CLOSI</name>
<keyword evidence="3" id="KW-1015">Disulfide bond</keyword>
<dbReference type="GO" id="GO:0004190">
    <property type="term" value="F:aspartic-type endopeptidase activity"/>
    <property type="evidence" value="ECO:0007669"/>
    <property type="project" value="UniProtKB-KW"/>
</dbReference>
<dbReference type="STRING" id="79923.A0A419Q6K0"/>
<reference evidence="5 6" key="2">
    <citation type="journal article" date="2021" name="Genomics">
        <title>High-quality reference genome for Clonorchis sinensis.</title>
        <authorList>
            <person name="Young N.D."/>
            <person name="Stroehlein A.J."/>
            <person name="Kinkar L."/>
            <person name="Wang T."/>
            <person name="Sohn W.M."/>
            <person name="Chang B.C.H."/>
            <person name="Kaur P."/>
            <person name="Weisz D."/>
            <person name="Dudchenko O."/>
            <person name="Aiden E.L."/>
            <person name="Korhonen P.K."/>
            <person name="Gasser R.B."/>
        </authorList>
    </citation>
    <scope>NUCLEOTIDE SEQUENCE [LARGE SCALE GENOMIC DNA]</scope>
    <source>
        <strain evidence="5">Cs-k2</strain>
    </source>
</reference>